<evidence type="ECO:0008006" key="4">
    <source>
        <dbReference type="Google" id="ProtNLM"/>
    </source>
</evidence>
<proteinExistence type="predicted"/>
<accession>A0A0R0CNF6</accession>
<gene>
    <name evidence="2" type="ORF">ABB29_01875</name>
</gene>
<dbReference type="STRING" id="344882.ABB29_01875"/>
<keyword evidence="1" id="KW-0732">Signal</keyword>
<reference evidence="2 3" key="1">
    <citation type="submission" date="2015-05" db="EMBL/GenBank/DDBJ databases">
        <title>Genome sequencing and analysis of members of genus Stenotrophomonas.</title>
        <authorList>
            <person name="Patil P.P."/>
            <person name="Midha S."/>
            <person name="Patil P.B."/>
        </authorList>
    </citation>
    <scope>NUCLEOTIDE SEQUENCE [LARGE SCALE GENOMIC DNA]</scope>
    <source>
        <strain evidence="2 3">DSM 21858</strain>
    </source>
</reference>
<dbReference type="EMBL" id="LDJL01000002">
    <property type="protein sequence ID" value="KRG71545.1"/>
    <property type="molecule type" value="Genomic_DNA"/>
</dbReference>
<evidence type="ECO:0000313" key="3">
    <source>
        <dbReference type="Proteomes" id="UP000052052"/>
    </source>
</evidence>
<dbReference type="RefSeq" id="WP_057656925.1">
    <property type="nucleotide sequence ID" value="NZ_LDJL01000002.1"/>
</dbReference>
<dbReference type="Proteomes" id="UP000052052">
    <property type="component" value="Unassembled WGS sequence"/>
</dbReference>
<feature type="signal peptide" evidence="1">
    <location>
        <begin position="1"/>
        <end position="20"/>
    </location>
</feature>
<evidence type="ECO:0000256" key="1">
    <source>
        <dbReference type="SAM" id="SignalP"/>
    </source>
</evidence>
<feature type="chain" id="PRO_5006394370" description="EF-hand domain-containing protein" evidence="1">
    <location>
        <begin position="21"/>
        <end position="219"/>
    </location>
</feature>
<sequence>MKSWRSLFACACLLMVPVLAAASDGHTVTSAAVADASFQVEPALEALPPLRFPIRDQTDVERRLFVESADGVVTRMLVLQFETVQPGSDFRFRFPPRPPRQFGPHVYRAGSYAYDDVAAATREPALEAARTRAALQAQGLRPPRYWHIARLARVSDSAGLHEAIIFYLENADARYPAGLTDVDEDGDGRLQADESERLWQALANALQVQTTAARDDTGG</sequence>
<name>A0A0R0CNF6_9GAMM</name>
<organism evidence="2 3">
    <name type="scientific">Pseudoxanthomonas dokdonensis</name>
    <dbReference type="NCBI Taxonomy" id="344882"/>
    <lineage>
        <taxon>Bacteria</taxon>
        <taxon>Pseudomonadati</taxon>
        <taxon>Pseudomonadota</taxon>
        <taxon>Gammaproteobacteria</taxon>
        <taxon>Lysobacterales</taxon>
        <taxon>Lysobacteraceae</taxon>
        <taxon>Pseudoxanthomonas</taxon>
    </lineage>
</organism>
<keyword evidence="3" id="KW-1185">Reference proteome</keyword>
<evidence type="ECO:0000313" key="2">
    <source>
        <dbReference type="EMBL" id="KRG71545.1"/>
    </source>
</evidence>
<dbReference type="OrthoDB" id="5985346at2"/>
<protein>
    <recommendedName>
        <fullName evidence="4">EF-hand domain-containing protein</fullName>
    </recommendedName>
</protein>
<comment type="caution">
    <text evidence="2">The sequence shown here is derived from an EMBL/GenBank/DDBJ whole genome shotgun (WGS) entry which is preliminary data.</text>
</comment>
<dbReference type="PATRIC" id="fig|344882.3.peg.1573"/>
<dbReference type="AlphaFoldDB" id="A0A0R0CNF6"/>